<organism evidence="3 4">
    <name type="scientific">Centaurea solstitialis</name>
    <name type="common">yellow star-thistle</name>
    <dbReference type="NCBI Taxonomy" id="347529"/>
    <lineage>
        <taxon>Eukaryota</taxon>
        <taxon>Viridiplantae</taxon>
        <taxon>Streptophyta</taxon>
        <taxon>Embryophyta</taxon>
        <taxon>Tracheophyta</taxon>
        <taxon>Spermatophyta</taxon>
        <taxon>Magnoliopsida</taxon>
        <taxon>eudicotyledons</taxon>
        <taxon>Gunneridae</taxon>
        <taxon>Pentapetalae</taxon>
        <taxon>asterids</taxon>
        <taxon>campanulids</taxon>
        <taxon>Asterales</taxon>
        <taxon>Asteraceae</taxon>
        <taxon>Carduoideae</taxon>
        <taxon>Cardueae</taxon>
        <taxon>Centaureinae</taxon>
        <taxon>Centaurea</taxon>
    </lineage>
</organism>
<sequence length="407" mass="47509">MYGVNKLNADEASSLERRFTEEEIWNAVRDCGRDKSPGPDGFTMEFIVHFWGLLKHYLMALLDRFWEESEFGHGCNASFLTLVPKVANPLSLNDFRPISLIGITYKIIAKVLADTLKRVIGSVISEVQSAFIKGRSILDGVLIANEMVSYLKMLKRKGMIFKVDFEKAGDAWCWKLDWRREPRGREIGELEELLNLIRGIQVERGKSDRITWRLDPINGFSVKALRVMIEEARGRGFDAQNKTIWLNAVPKKICIFMWRLKRRRIPVRAEIAKRGIDLDSTLCPRCGSEVETIDHALVNCPSVKMLWRSVGRWWNLDSDGCRTLEDIWELGKQRGNNERGVKRWVATSWCFLYLIWAERNRLIFEQDKSSLENRFLPFQRRSFEWITRRDKELALDWKSWLTDPFGV</sequence>
<dbReference type="Pfam" id="PF00078">
    <property type="entry name" value="RVT_1"/>
    <property type="match status" value="1"/>
</dbReference>
<dbReference type="AlphaFoldDB" id="A0AA38TP36"/>
<reference evidence="3" key="1">
    <citation type="submission" date="2023-03" db="EMBL/GenBank/DDBJ databases">
        <title>Chromosome-scale reference genome and RAD-based genetic map of yellow starthistle (Centaurea solstitialis) reveal putative structural variation and QTLs associated with invader traits.</title>
        <authorList>
            <person name="Reatini B."/>
            <person name="Cang F.A."/>
            <person name="Jiang Q."/>
            <person name="Mckibben M.T.W."/>
            <person name="Barker M.S."/>
            <person name="Rieseberg L.H."/>
            <person name="Dlugosch K.M."/>
        </authorList>
    </citation>
    <scope>NUCLEOTIDE SEQUENCE</scope>
    <source>
        <strain evidence="3">CAN-66</strain>
        <tissue evidence="3">Leaf</tissue>
    </source>
</reference>
<protein>
    <recommendedName>
        <fullName evidence="5">Reverse transcriptase domain-containing protein</fullName>
    </recommendedName>
</protein>
<gene>
    <name evidence="3" type="ORF">OSB04_012984</name>
</gene>
<accession>A0AA38TP36</accession>
<comment type="caution">
    <text evidence="3">The sequence shown here is derived from an EMBL/GenBank/DDBJ whole genome shotgun (WGS) entry which is preliminary data.</text>
</comment>
<proteinExistence type="predicted"/>
<dbReference type="InterPro" id="IPR026960">
    <property type="entry name" value="RVT-Znf"/>
</dbReference>
<keyword evidence="4" id="KW-1185">Reference proteome</keyword>
<dbReference type="InterPro" id="IPR052343">
    <property type="entry name" value="Retrotransposon-Effector_Assoc"/>
</dbReference>
<dbReference type="EMBL" id="JARYMX010000003">
    <property type="protein sequence ID" value="KAJ9558370.1"/>
    <property type="molecule type" value="Genomic_DNA"/>
</dbReference>
<dbReference type="InterPro" id="IPR000477">
    <property type="entry name" value="RT_dom"/>
</dbReference>
<evidence type="ECO:0000259" key="2">
    <source>
        <dbReference type="Pfam" id="PF13966"/>
    </source>
</evidence>
<feature type="domain" description="Reverse transcriptase zinc-binding" evidence="2">
    <location>
        <begin position="238"/>
        <end position="307"/>
    </location>
</feature>
<dbReference type="Pfam" id="PF13966">
    <property type="entry name" value="zf-RVT"/>
    <property type="match status" value="1"/>
</dbReference>
<dbReference type="Proteomes" id="UP001172457">
    <property type="component" value="Chromosome 3"/>
</dbReference>
<dbReference type="PANTHER" id="PTHR46890">
    <property type="entry name" value="NON-LTR RETROLELEMENT REVERSE TRANSCRIPTASE-LIKE PROTEIN-RELATED"/>
    <property type="match status" value="1"/>
</dbReference>
<feature type="domain" description="Reverse transcriptase" evidence="1">
    <location>
        <begin position="92"/>
        <end position="168"/>
    </location>
</feature>
<evidence type="ECO:0008006" key="5">
    <source>
        <dbReference type="Google" id="ProtNLM"/>
    </source>
</evidence>
<dbReference type="PANTHER" id="PTHR46890:SF50">
    <property type="entry name" value="RNA-DIRECTED DNA POLYMERASE, EUKARYOTA, REVERSE TRANSCRIPTASE ZINC-BINDING DOMAIN PROTEIN-RELATED"/>
    <property type="match status" value="1"/>
</dbReference>
<evidence type="ECO:0000313" key="4">
    <source>
        <dbReference type="Proteomes" id="UP001172457"/>
    </source>
</evidence>
<evidence type="ECO:0000313" key="3">
    <source>
        <dbReference type="EMBL" id="KAJ9558370.1"/>
    </source>
</evidence>
<evidence type="ECO:0000259" key="1">
    <source>
        <dbReference type="Pfam" id="PF00078"/>
    </source>
</evidence>
<name>A0AA38TP36_9ASTR</name>